<comment type="caution">
    <text evidence="1">The sequence shown here is derived from an EMBL/GenBank/DDBJ whole genome shotgun (WGS) entry which is preliminary data.</text>
</comment>
<accession>A0AA86NB06</accession>
<keyword evidence="3" id="KW-1185">Reference proteome</keyword>
<organism evidence="1">
    <name type="scientific">Hexamita inflata</name>
    <dbReference type="NCBI Taxonomy" id="28002"/>
    <lineage>
        <taxon>Eukaryota</taxon>
        <taxon>Metamonada</taxon>
        <taxon>Diplomonadida</taxon>
        <taxon>Hexamitidae</taxon>
        <taxon>Hexamitinae</taxon>
        <taxon>Hexamita</taxon>
    </lineage>
</organism>
<reference evidence="1" key="1">
    <citation type="submission" date="2023-06" db="EMBL/GenBank/DDBJ databases">
        <authorList>
            <person name="Kurt Z."/>
        </authorList>
    </citation>
    <scope>NUCLEOTIDE SEQUENCE</scope>
</reference>
<proteinExistence type="predicted"/>
<evidence type="ECO:0000313" key="2">
    <source>
        <dbReference type="EMBL" id="CAL6107199.1"/>
    </source>
</evidence>
<name>A0AA86NB06_9EUKA</name>
<reference evidence="2 3" key="2">
    <citation type="submission" date="2024-07" db="EMBL/GenBank/DDBJ databases">
        <authorList>
            <person name="Akdeniz Z."/>
        </authorList>
    </citation>
    <scope>NUCLEOTIDE SEQUENCE [LARGE SCALE GENOMIC DNA]</scope>
</reference>
<gene>
    <name evidence="1" type="ORF">HINF_LOCUS3733</name>
    <name evidence="2" type="ORF">HINF_LOCUS74362</name>
</gene>
<protein>
    <submittedName>
        <fullName evidence="2">Hypothetical_protein</fullName>
    </submittedName>
</protein>
<evidence type="ECO:0000313" key="1">
    <source>
        <dbReference type="EMBL" id="CAI9916088.1"/>
    </source>
</evidence>
<evidence type="ECO:0000313" key="3">
    <source>
        <dbReference type="Proteomes" id="UP001642409"/>
    </source>
</evidence>
<sequence>MLKVIFLEARQSIEQSYSFLSVSSMKSWCEQNIWASFVSRMYFLQVASAPGNFFWFSSERRAEIRCLLSLLPQRSPAYSATTYGFGQQTWSRALPSFVLRKQRLWSPWAWLLDAAYLWPMRSSWSWAERNGKTASKSYCSFRSLFSIFPSVLKVGMLAFAWVSWAAWVSRWYVEMFSLETSCLQTAAFGSASCRASLISSSSSSWWVESLVSFWTIFEMSPFPSSFISWDTKSRSLWGSDFRSTSCGGSSLTKDSRIFWNFWSRMFIYGVDDMNKQLRCVRGGAVWIDNVYTILSEFIAFSFRGQQTANSSDSAEKLVKLVTRGVYTISACYYCPLVQFFHFLLCS</sequence>
<dbReference type="EMBL" id="CAXDID020000631">
    <property type="protein sequence ID" value="CAL6107199.1"/>
    <property type="molecule type" value="Genomic_DNA"/>
</dbReference>
<dbReference type="Proteomes" id="UP001642409">
    <property type="component" value="Unassembled WGS sequence"/>
</dbReference>
<dbReference type="AlphaFoldDB" id="A0AA86NB06"/>
<dbReference type="EMBL" id="CATOUU010000092">
    <property type="protein sequence ID" value="CAI9916088.1"/>
    <property type="molecule type" value="Genomic_DNA"/>
</dbReference>